<protein>
    <recommendedName>
        <fullName evidence="4">MFS transporter</fullName>
    </recommendedName>
</protein>
<feature type="transmembrane region" description="Helical" evidence="1">
    <location>
        <begin position="43"/>
        <end position="62"/>
    </location>
</feature>
<proteinExistence type="predicted"/>
<keyword evidence="1" id="KW-1133">Transmembrane helix</keyword>
<keyword evidence="1" id="KW-0812">Transmembrane</keyword>
<evidence type="ECO:0000256" key="1">
    <source>
        <dbReference type="SAM" id="Phobius"/>
    </source>
</evidence>
<evidence type="ECO:0000313" key="3">
    <source>
        <dbReference type="Proteomes" id="UP001365619"/>
    </source>
</evidence>
<feature type="transmembrane region" description="Helical" evidence="1">
    <location>
        <begin position="69"/>
        <end position="95"/>
    </location>
</feature>
<evidence type="ECO:0008006" key="4">
    <source>
        <dbReference type="Google" id="ProtNLM"/>
    </source>
</evidence>
<reference evidence="2 3" key="1">
    <citation type="submission" date="2024-03" db="EMBL/GenBank/DDBJ databases">
        <title>A Rare Waterborne Outbreak of Bacillus cereus in China: Epidemiologic Survey, Genomic Insights and Virulence Characteristics.</title>
        <authorList>
            <person name="Wang S."/>
        </authorList>
    </citation>
    <scope>NUCLEOTIDE SEQUENCE [LARGE SCALE GENOMIC DNA]</scope>
    <source>
        <strain evidence="2 3">BC008</strain>
    </source>
</reference>
<keyword evidence="1" id="KW-0472">Membrane</keyword>
<feature type="transmembrane region" description="Helical" evidence="1">
    <location>
        <begin position="12"/>
        <end position="31"/>
    </location>
</feature>
<dbReference type="EMBL" id="JBBAGW010000001">
    <property type="protein sequence ID" value="MEI5928264.1"/>
    <property type="molecule type" value="Genomic_DNA"/>
</dbReference>
<organism evidence="2 3">
    <name type="scientific">Bacillus luti</name>
    <dbReference type="NCBI Taxonomy" id="2026191"/>
    <lineage>
        <taxon>Bacteria</taxon>
        <taxon>Bacillati</taxon>
        <taxon>Bacillota</taxon>
        <taxon>Bacilli</taxon>
        <taxon>Bacillales</taxon>
        <taxon>Bacillaceae</taxon>
        <taxon>Bacillus</taxon>
        <taxon>Bacillus cereus group</taxon>
    </lineage>
</organism>
<accession>A0ABU8HP63</accession>
<evidence type="ECO:0000313" key="2">
    <source>
        <dbReference type="EMBL" id="MEI5928264.1"/>
    </source>
</evidence>
<dbReference type="Proteomes" id="UP001365619">
    <property type="component" value="Unassembled WGS sequence"/>
</dbReference>
<dbReference type="RefSeq" id="WP_185913559.1">
    <property type="nucleotide sequence ID" value="NZ_JBBAGV010000001.1"/>
</dbReference>
<keyword evidence="3" id="KW-1185">Reference proteome</keyword>
<sequence length="97" mass="10842">MQPKTHTWKSYTFLTFSLLSTMLMFLLVPILDRFGPNTVTPMTYSILGGTIVSIVMAIISFISPSEKKVLPIIALVISLMNILLISAVLLFGYLFTR</sequence>
<name>A0ABU8HP63_9BACI</name>
<gene>
    <name evidence="2" type="ORF">WBS43_05985</name>
</gene>
<comment type="caution">
    <text evidence="2">The sequence shown here is derived from an EMBL/GenBank/DDBJ whole genome shotgun (WGS) entry which is preliminary data.</text>
</comment>